<protein>
    <submittedName>
        <fullName evidence="2">Uncharacterized protein ORF120</fullName>
    </submittedName>
</protein>
<proteinExistence type="predicted"/>
<feature type="domain" description="Inh N-terminal" evidence="1">
    <location>
        <begin position="139"/>
        <end position="185"/>
    </location>
</feature>
<accession>F1D1E3</accession>
<dbReference type="Proteomes" id="UP000007502">
    <property type="component" value="Segment"/>
</dbReference>
<gene>
    <name evidence="2" type="primary">ORF120</name>
</gene>
<dbReference type="EMBL" id="HQ641347">
    <property type="protein sequence ID" value="ADX87937.1"/>
    <property type="molecule type" value="Genomic_DNA"/>
</dbReference>
<keyword evidence="3" id="KW-1185">Reference proteome</keyword>
<dbReference type="RefSeq" id="YP_004251062.1">
    <property type="nucleotide sequence ID" value="NC_015157.1"/>
</dbReference>
<dbReference type="Pfam" id="PF26097">
    <property type="entry name" value="Phage_Inh_N"/>
    <property type="match status" value="1"/>
</dbReference>
<evidence type="ECO:0000259" key="1">
    <source>
        <dbReference type="Pfam" id="PF26097"/>
    </source>
</evidence>
<evidence type="ECO:0000313" key="2">
    <source>
        <dbReference type="EMBL" id="ADX87937.1"/>
    </source>
</evidence>
<evidence type="ECO:0000313" key="3">
    <source>
        <dbReference type="Proteomes" id="UP000007502"/>
    </source>
</evidence>
<dbReference type="InterPro" id="IPR059054">
    <property type="entry name" value="Inh_N"/>
</dbReference>
<dbReference type="GeneID" id="10228600"/>
<name>F1D1E3_9CAUD</name>
<organism evidence="2 3">
    <name type="scientific">Vibrio phage ICP1</name>
    <dbReference type="NCBI Taxonomy" id="979525"/>
    <lineage>
        <taxon>Viruses</taxon>
        <taxon>Duplodnaviria</taxon>
        <taxon>Heunggongvirae</taxon>
        <taxon>Uroviricota</taxon>
        <taxon>Caudoviricetes</taxon>
        <taxon>Mohonavirus</taxon>
        <taxon>Mohonavirus ICP1</taxon>
    </lineage>
</organism>
<reference evidence="2 3" key="1">
    <citation type="journal article" date="2011" name="MBio">
        <title>Evidence of a dominant lineage of Vibrio cholerae-specific lytic bacteriophages shed by cholera patients over a 10-year period in Dhaka, Bangladesh.</title>
        <authorList>
            <person name="Seed K.D."/>
            <person name="Bodi K.L."/>
            <person name="Kropinski A.M."/>
            <person name="Ackermann H.W."/>
            <person name="Calderwood S.B."/>
            <person name="Qadri F."/>
            <person name="Camilli A."/>
        </authorList>
    </citation>
    <scope>NUCLEOTIDE SEQUENCE [LARGE SCALE GENOMIC DNA]</scope>
</reference>
<dbReference type="KEGG" id="vg:10228600"/>
<sequence>MSYHFIRGYRELWKYLAKKTNGGIDEFGSAQLVRAWFKTAEGEVVRCGSWQTLFQEMNNRYGTNFIPHKCRDSRNNYFNIALDEGDIPLVEDKPTVEAKSLISLSPKEDEEVLNALQEQEENQAAEEKVVEVVAAKEPDWKWIESLSNTKEDKLALDQYAAEEFDIQLNKRNTLENMIVVFKEALAAK</sequence>